<evidence type="ECO:0000313" key="3">
    <source>
        <dbReference type="Proteomes" id="UP001346869"/>
    </source>
</evidence>
<dbReference type="AlphaFoldDB" id="A0AAN8ACP8"/>
<reference evidence="2 3" key="2">
    <citation type="journal article" date="2023" name="Mol. Biol. Evol.">
        <title>Genomics of Secondarily Temperate Adaptation in the Only Non-Antarctic Icefish.</title>
        <authorList>
            <person name="Rivera-Colon A.G."/>
            <person name="Rayamajhi N."/>
            <person name="Minhas B.F."/>
            <person name="Madrigal G."/>
            <person name="Bilyk K.T."/>
            <person name="Yoon V."/>
            <person name="Hune M."/>
            <person name="Gregory S."/>
            <person name="Cheng C.H.C."/>
            <person name="Catchen J.M."/>
        </authorList>
    </citation>
    <scope>NUCLEOTIDE SEQUENCE [LARGE SCALE GENOMIC DNA]</scope>
    <source>
        <strain evidence="2">JMC-PN-2008</strain>
    </source>
</reference>
<feature type="compositionally biased region" description="Basic residues" evidence="1">
    <location>
        <begin position="52"/>
        <end position="62"/>
    </location>
</feature>
<evidence type="ECO:0000313" key="2">
    <source>
        <dbReference type="EMBL" id="KAK5857861.1"/>
    </source>
</evidence>
<dbReference type="EMBL" id="JAUZQC010000016">
    <property type="protein sequence ID" value="KAK5857861.1"/>
    <property type="molecule type" value="Genomic_DNA"/>
</dbReference>
<proteinExistence type="predicted"/>
<protein>
    <submittedName>
        <fullName evidence="2">Uncharacterized protein</fullName>
    </submittedName>
</protein>
<name>A0AAN8ACP8_ELEMC</name>
<keyword evidence="3" id="KW-1185">Reference proteome</keyword>
<sequence length="77" mass="8746">MWTDEGEPGVGNFTETKSAAIDRRLPRAQRKRQVMNGESAGEGGLGETKDASRRKRRRKKRCKQMEKLSRTRSPGID</sequence>
<gene>
    <name evidence="2" type="ORF">PBY51_011075</name>
</gene>
<reference evidence="2 3" key="1">
    <citation type="journal article" date="2023" name="Genes (Basel)">
        <title>Chromosome-Level Genome Assembly and Circadian Gene Repertoire of the Patagonia Blennie Eleginops maclovinus-The Closest Ancestral Proxy of Antarctic Cryonotothenioids.</title>
        <authorList>
            <person name="Cheng C.C."/>
            <person name="Rivera-Colon A.G."/>
            <person name="Minhas B.F."/>
            <person name="Wilson L."/>
            <person name="Rayamajhi N."/>
            <person name="Vargas-Chacoff L."/>
            <person name="Catchen J.M."/>
        </authorList>
    </citation>
    <scope>NUCLEOTIDE SEQUENCE [LARGE SCALE GENOMIC DNA]</scope>
    <source>
        <strain evidence="2">JMC-PN-2008</strain>
    </source>
</reference>
<accession>A0AAN8ACP8</accession>
<comment type="caution">
    <text evidence="2">The sequence shown here is derived from an EMBL/GenBank/DDBJ whole genome shotgun (WGS) entry which is preliminary data.</text>
</comment>
<organism evidence="2 3">
    <name type="scientific">Eleginops maclovinus</name>
    <name type="common">Patagonian blennie</name>
    <name type="synonym">Eleginus maclovinus</name>
    <dbReference type="NCBI Taxonomy" id="56733"/>
    <lineage>
        <taxon>Eukaryota</taxon>
        <taxon>Metazoa</taxon>
        <taxon>Chordata</taxon>
        <taxon>Craniata</taxon>
        <taxon>Vertebrata</taxon>
        <taxon>Euteleostomi</taxon>
        <taxon>Actinopterygii</taxon>
        <taxon>Neopterygii</taxon>
        <taxon>Teleostei</taxon>
        <taxon>Neoteleostei</taxon>
        <taxon>Acanthomorphata</taxon>
        <taxon>Eupercaria</taxon>
        <taxon>Perciformes</taxon>
        <taxon>Notothenioidei</taxon>
        <taxon>Eleginopidae</taxon>
        <taxon>Eleginops</taxon>
    </lineage>
</organism>
<feature type="region of interest" description="Disordered" evidence="1">
    <location>
        <begin position="1"/>
        <end position="77"/>
    </location>
</feature>
<dbReference type="Proteomes" id="UP001346869">
    <property type="component" value="Unassembled WGS sequence"/>
</dbReference>
<evidence type="ECO:0000256" key="1">
    <source>
        <dbReference type="SAM" id="MobiDB-lite"/>
    </source>
</evidence>